<keyword evidence="3" id="KW-0732">Signal</keyword>
<organism evidence="6 7">
    <name type="scientific">Leucobacter exalbidus</name>
    <dbReference type="NCBI Taxonomy" id="662960"/>
    <lineage>
        <taxon>Bacteria</taxon>
        <taxon>Bacillati</taxon>
        <taxon>Actinomycetota</taxon>
        <taxon>Actinomycetes</taxon>
        <taxon>Micrococcales</taxon>
        <taxon>Microbacteriaceae</taxon>
        <taxon>Leucobacter</taxon>
    </lineage>
</organism>
<dbReference type="Gene3D" id="3.60.21.10">
    <property type="match status" value="1"/>
</dbReference>
<keyword evidence="2" id="KW-0812">Transmembrane</keyword>
<dbReference type="InterPro" id="IPR004843">
    <property type="entry name" value="Calcineurin-like_PHP"/>
</dbReference>
<feature type="compositionally biased region" description="Low complexity" evidence="1">
    <location>
        <begin position="776"/>
        <end position="793"/>
    </location>
</feature>
<name>A0A940T379_9MICO</name>
<dbReference type="Pfam" id="PF13285">
    <property type="entry name" value="DUF4073"/>
    <property type="match status" value="1"/>
</dbReference>
<evidence type="ECO:0000259" key="5">
    <source>
        <dbReference type="Pfam" id="PF13285"/>
    </source>
</evidence>
<proteinExistence type="predicted"/>
<dbReference type="Pfam" id="PF00149">
    <property type="entry name" value="Metallophos"/>
    <property type="match status" value="1"/>
</dbReference>
<keyword evidence="2" id="KW-1133">Transmembrane helix</keyword>
<reference evidence="6" key="1">
    <citation type="submission" date="2021-02" db="EMBL/GenBank/DDBJ databases">
        <title>Sequencing the genomes of 1000 actinobacteria strains.</title>
        <authorList>
            <person name="Klenk H.-P."/>
        </authorList>
    </citation>
    <scope>NUCLEOTIDE SEQUENCE</scope>
    <source>
        <strain evidence="6">DSM 22850</strain>
    </source>
</reference>
<feature type="chain" id="PRO_5038448114" evidence="3">
    <location>
        <begin position="37"/>
        <end position="842"/>
    </location>
</feature>
<dbReference type="SUPFAM" id="SSF56300">
    <property type="entry name" value="Metallo-dependent phosphatases"/>
    <property type="match status" value="1"/>
</dbReference>
<dbReference type="GO" id="GO:0016787">
    <property type="term" value="F:hydrolase activity"/>
    <property type="evidence" value="ECO:0007669"/>
    <property type="project" value="InterPro"/>
</dbReference>
<evidence type="ECO:0000256" key="3">
    <source>
        <dbReference type="SAM" id="SignalP"/>
    </source>
</evidence>
<gene>
    <name evidence="6" type="ORF">JOF28_001109</name>
</gene>
<dbReference type="InterPro" id="IPR029052">
    <property type="entry name" value="Metallo-depent_PP-like"/>
</dbReference>
<sequence length="842" mass="87694">MSVFQSAHSPKRNKCVYTGALLSAMLVLAPVASASAVDTVTPPAPAETAETVAPQGAEADAAASSFTLSTTSALPGTELTIDYATDTPHAENWIGIYNSTATPGGPASIMWQYTPDAQGSLAFKLDLAPGTYHVWFLSEGGYDALAEMQTLEVLPDPANPQLVPGDPNAPVEIDPVATDASTDGVIMRETFGGGALPEGWSGDFTSAHEGAEAYAGWQPTTRADWSATIDQMRDRFGRTEASFLVADAQQFGGSDFAATLTSAPIDVNDLDAVRLTFDSHYRGAAGQTGVVTASFDGADPVEVLRLDSTTVTDVYDGMQMNAAQDLTVDTPARAKQVVFSWEFTGGEGARYWGIDQVTAHQVLAPAAGTPTQAWVVSDIQGHPNDLAHGLEDFKKISPDANGLLMVGDIVNSGSVAEWQEIYDVMDGSKDIRPPQTVAGMGNHERYAVGGFDANFQRFLDFAERDKSWGEYVLEGPSGDLPVIVLGQEMSGPSDVPMTEAQVKFLEERLAFWTEQDKQVVVMSHFPLGNTVSASSMPWYSNHHQHNNRLTSILGNYPNAVVFSGHTHYPAELGDWAMQRRTADGHADGFWSINTLAMHIEWDLRGEDTKDVTEVTTRDVNRGLTLDAYEDRMVITAHDFATDQQLSQVTITNPLVPFASELAPDSERDANYDAVDAALAAVPADLTGFTAKSVKALQTAIDAVDRTLAADAQAQVDAMAQAITDAIAALTPETPGPADAGAEGISAADTNGAADATANAGAGAGAGAETAAANGAAAAGADGSGSGSDAAPGAKPASTQGAGAGLANTGGAGTGGIIAGALALLAAGGALIVKRRRGTAQPE</sequence>
<feature type="region of interest" description="Disordered" evidence="1">
    <location>
        <begin position="776"/>
        <end position="801"/>
    </location>
</feature>
<dbReference type="Gene3D" id="1.20.1270.90">
    <property type="entry name" value="AF1782-like"/>
    <property type="match status" value="1"/>
</dbReference>
<protein>
    <submittedName>
        <fullName evidence="6">Phosphodiesterase</fullName>
    </submittedName>
</protein>
<comment type="caution">
    <text evidence="6">The sequence shown here is derived from an EMBL/GenBank/DDBJ whole genome shotgun (WGS) entry which is preliminary data.</text>
</comment>
<evidence type="ECO:0000259" key="4">
    <source>
        <dbReference type="Pfam" id="PF00149"/>
    </source>
</evidence>
<dbReference type="EMBL" id="JAFIDA010000001">
    <property type="protein sequence ID" value="MBP1325877.1"/>
    <property type="molecule type" value="Genomic_DNA"/>
</dbReference>
<dbReference type="InterPro" id="IPR025142">
    <property type="entry name" value="DUF4073"/>
</dbReference>
<evidence type="ECO:0000256" key="2">
    <source>
        <dbReference type="SAM" id="Phobius"/>
    </source>
</evidence>
<keyword evidence="2" id="KW-0472">Membrane</keyword>
<dbReference type="RefSeq" id="WP_209704871.1">
    <property type="nucleotide sequence ID" value="NZ_JAFIDA010000001.1"/>
</dbReference>
<feature type="domain" description="Calcineurin-like phosphoesterase" evidence="4">
    <location>
        <begin position="374"/>
        <end position="569"/>
    </location>
</feature>
<accession>A0A940T379</accession>
<feature type="signal peptide" evidence="3">
    <location>
        <begin position="1"/>
        <end position="36"/>
    </location>
</feature>
<keyword evidence="7" id="KW-1185">Reference proteome</keyword>
<evidence type="ECO:0000313" key="7">
    <source>
        <dbReference type="Proteomes" id="UP000675163"/>
    </source>
</evidence>
<dbReference type="Proteomes" id="UP000675163">
    <property type="component" value="Unassembled WGS sequence"/>
</dbReference>
<feature type="transmembrane region" description="Helical" evidence="2">
    <location>
        <begin position="811"/>
        <end position="832"/>
    </location>
</feature>
<feature type="domain" description="DUF4073" evidence="5">
    <location>
        <begin position="572"/>
        <end position="670"/>
    </location>
</feature>
<evidence type="ECO:0000256" key="1">
    <source>
        <dbReference type="SAM" id="MobiDB-lite"/>
    </source>
</evidence>
<dbReference type="AlphaFoldDB" id="A0A940T379"/>
<evidence type="ECO:0000313" key="6">
    <source>
        <dbReference type="EMBL" id="MBP1325877.1"/>
    </source>
</evidence>